<reference evidence="2 3" key="1">
    <citation type="journal article" date="2023" name="Plants (Basel)">
        <title>Bridging the Gap: Combining Genomics and Transcriptomics Approaches to Understand Stylosanthes scabra, an Orphan Legume from the Brazilian Caatinga.</title>
        <authorList>
            <person name="Ferreira-Neto J.R.C."/>
            <person name="da Silva M.D."/>
            <person name="Binneck E."/>
            <person name="de Melo N.F."/>
            <person name="da Silva R.H."/>
            <person name="de Melo A.L.T.M."/>
            <person name="Pandolfi V."/>
            <person name="Bustamante F.O."/>
            <person name="Brasileiro-Vidal A.C."/>
            <person name="Benko-Iseppon A.M."/>
        </authorList>
    </citation>
    <scope>NUCLEOTIDE SEQUENCE [LARGE SCALE GENOMIC DNA]</scope>
    <source>
        <tissue evidence="2">Leaves</tissue>
    </source>
</reference>
<gene>
    <name evidence="2" type="ORF">PIB30_000516</name>
</gene>
<evidence type="ECO:0000313" key="3">
    <source>
        <dbReference type="Proteomes" id="UP001341840"/>
    </source>
</evidence>
<dbReference type="Pfam" id="PF20167">
    <property type="entry name" value="Transposase_32"/>
    <property type="match status" value="1"/>
</dbReference>
<accession>A0ABU6W0W9</accession>
<dbReference type="InterPro" id="IPR046796">
    <property type="entry name" value="Transposase_32_dom"/>
</dbReference>
<evidence type="ECO:0000313" key="2">
    <source>
        <dbReference type="EMBL" id="MED6179404.1"/>
    </source>
</evidence>
<dbReference type="EMBL" id="JASCZI010181244">
    <property type="protein sequence ID" value="MED6179404.1"/>
    <property type="molecule type" value="Genomic_DNA"/>
</dbReference>
<feature type="domain" description="Putative plant transposon protein" evidence="1">
    <location>
        <begin position="30"/>
        <end position="183"/>
    </location>
</feature>
<proteinExistence type="predicted"/>
<comment type="caution">
    <text evidence="2">The sequence shown here is derived from an EMBL/GenBank/DDBJ whole genome shotgun (WGS) entry which is preliminary data.</text>
</comment>
<protein>
    <recommendedName>
        <fullName evidence="1">Putative plant transposon protein domain-containing protein</fullName>
    </recommendedName>
</protein>
<dbReference type="Proteomes" id="UP001341840">
    <property type="component" value="Unassembled WGS sequence"/>
</dbReference>
<organism evidence="2 3">
    <name type="scientific">Stylosanthes scabra</name>
    <dbReference type="NCBI Taxonomy" id="79078"/>
    <lineage>
        <taxon>Eukaryota</taxon>
        <taxon>Viridiplantae</taxon>
        <taxon>Streptophyta</taxon>
        <taxon>Embryophyta</taxon>
        <taxon>Tracheophyta</taxon>
        <taxon>Spermatophyta</taxon>
        <taxon>Magnoliopsida</taxon>
        <taxon>eudicotyledons</taxon>
        <taxon>Gunneridae</taxon>
        <taxon>Pentapetalae</taxon>
        <taxon>rosids</taxon>
        <taxon>fabids</taxon>
        <taxon>Fabales</taxon>
        <taxon>Fabaceae</taxon>
        <taxon>Papilionoideae</taxon>
        <taxon>50 kb inversion clade</taxon>
        <taxon>dalbergioids sensu lato</taxon>
        <taxon>Dalbergieae</taxon>
        <taxon>Pterocarpus clade</taxon>
        <taxon>Stylosanthes</taxon>
    </lineage>
</organism>
<name>A0ABU6W0W9_9FABA</name>
<evidence type="ECO:0000259" key="1">
    <source>
        <dbReference type="Pfam" id="PF20167"/>
    </source>
</evidence>
<sequence length="253" mass="28781">MSGLSAFPRENKTFYELACANLDGSSCMNPWIAFTEDAIRRHLGIRGDLPDANVDDDYVALTKAYKNGEDLNMTEIFQVIDQEGANWANNPANTIPSSLDHAILNAKASTWHKIIMANINPKTHATNFDMDHALLIYVLMTQGLVNLPRMMRDILLVRPMKHPRKLLPYAVFISRLAIRHEVPEYVGDEFYIVREVDMYVPYGDWRGEQARVHRGQGHQIANTQLIIRQAFPETDFTGLEEISSDERNDSASF</sequence>
<keyword evidence="3" id="KW-1185">Reference proteome</keyword>